<keyword evidence="2" id="KW-1185">Reference proteome</keyword>
<dbReference type="InterPro" id="IPR000210">
    <property type="entry name" value="BTB/POZ_dom"/>
</dbReference>
<reference evidence="3" key="2">
    <citation type="submission" date="2020-10" db="UniProtKB">
        <authorList>
            <consortium name="WormBaseParasite"/>
        </authorList>
    </citation>
    <scope>IDENTIFICATION</scope>
</reference>
<dbReference type="Proteomes" id="UP000492821">
    <property type="component" value="Unassembled WGS sequence"/>
</dbReference>
<evidence type="ECO:0000313" key="3">
    <source>
        <dbReference type="WBParaSite" id="Pan_g6308.t1"/>
    </source>
</evidence>
<dbReference type="CDD" id="cd18186">
    <property type="entry name" value="BTB_POZ_ZBTB_KLHL-like"/>
    <property type="match status" value="1"/>
</dbReference>
<feature type="domain" description="BTB" evidence="1">
    <location>
        <begin position="140"/>
        <end position="207"/>
    </location>
</feature>
<evidence type="ECO:0000313" key="2">
    <source>
        <dbReference type="Proteomes" id="UP000492821"/>
    </source>
</evidence>
<organism evidence="2 3">
    <name type="scientific">Panagrellus redivivus</name>
    <name type="common">Microworm</name>
    <dbReference type="NCBI Taxonomy" id="6233"/>
    <lineage>
        <taxon>Eukaryota</taxon>
        <taxon>Metazoa</taxon>
        <taxon>Ecdysozoa</taxon>
        <taxon>Nematoda</taxon>
        <taxon>Chromadorea</taxon>
        <taxon>Rhabditida</taxon>
        <taxon>Tylenchina</taxon>
        <taxon>Panagrolaimomorpha</taxon>
        <taxon>Panagrolaimoidea</taxon>
        <taxon>Panagrolaimidae</taxon>
        <taxon>Panagrellus</taxon>
    </lineage>
</organism>
<dbReference type="InterPro" id="IPR011333">
    <property type="entry name" value="SKP1/BTB/POZ_sf"/>
</dbReference>
<proteinExistence type="predicted"/>
<dbReference type="PANTHER" id="PTHR24413">
    <property type="entry name" value="SPECKLE-TYPE POZ PROTEIN"/>
    <property type="match status" value="1"/>
</dbReference>
<protein>
    <submittedName>
        <fullName evidence="3">BTB domain-containing protein</fullName>
    </submittedName>
</protein>
<accession>A0A7E4W5G3</accession>
<reference evidence="2" key="1">
    <citation type="journal article" date="2013" name="Genetics">
        <title>The draft genome and transcriptome of Panagrellus redivivus are shaped by the harsh demands of a free-living lifestyle.</title>
        <authorList>
            <person name="Srinivasan J."/>
            <person name="Dillman A.R."/>
            <person name="Macchietto M.G."/>
            <person name="Heikkinen L."/>
            <person name="Lakso M."/>
            <person name="Fracchia K.M."/>
            <person name="Antoshechkin I."/>
            <person name="Mortazavi A."/>
            <person name="Wong G."/>
            <person name="Sternberg P.W."/>
        </authorList>
    </citation>
    <scope>NUCLEOTIDE SEQUENCE [LARGE SCALE GENOMIC DNA]</scope>
    <source>
        <strain evidence="2">MT8872</strain>
    </source>
</reference>
<name>A0A7E4W5G3_PANRE</name>
<dbReference type="SUPFAM" id="SSF54695">
    <property type="entry name" value="POZ domain"/>
    <property type="match status" value="1"/>
</dbReference>
<dbReference type="Pfam" id="PF00651">
    <property type="entry name" value="BTB"/>
    <property type="match status" value="1"/>
</dbReference>
<evidence type="ECO:0000259" key="1">
    <source>
        <dbReference type="PROSITE" id="PS50097"/>
    </source>
</evidence>
<dbReference type="WBParaSite" id="Pan_g6308.t1">
    <property type="protein sequence ID" value="Pan_g6308.t1"/>
    <property type="gene ID" value="Pan_g6308"/>
</dbReference>
<sequence length="301" mass="34198">MMSREYSDTFTLDFSVPFIYMVPPNGVIFSLKRKIPYSDNVEWILRGYKETPREMFRVGIQVSASKITAHGVISGLPFSPVHFRANTEVIVAQRFRLPPAENMITIGIKVVFQMHGRHKDLYFHGPAIAPHMAASAHYPFDIAFLVDEERIDAHLHFLKLISPVFYAMFTHDTKEAASNEVTITDFDADTVRNAIDYCYGKHVCLQLADILGVLRFADKYDIKAVTNRLEGYLAESVTRATFDPIAKYAHTFTKPVLLHKCAEFYRRCPDISLTKSFVSLDMVIRDVVVQLAVTSCEDVFG</sequence>
<dbReference type="Gene3D" id="3.30.710.10">
    <property type="entry name" value="Potassium Channel Kv1.1, Chain A"/>
    <property type="match status" value="1"/>
</dbReference>
<dbReference type="SMART" id="SM00225">
    <property type="entry name" value="BTB"/>
    <property type="match status" value="1"/>
</dbReference>
<dbReference type="PROSITE" id="PS50097">
    <property type="entry name" value="BTB"/>
    <property type="match status" value="1"/>
</dbReference>
<dbReference type="AlphaFoldDB" id="A0A7E4W5G3"/>